<gene>
    <name evidence="1" type="ORF">AS026_29660</name>
</gene>
<dbReference type="AlphaFoldDB" id="A0A109K172"/>
<accession>A0A109K172</accession>
<protein>
    <submittedName>
        <fullName evidence="1">Uncharacterized protein</fullName>
    </submittedName>
</protein>
<proteinExistence type="predicted"/>
<dbReference type="RefSeq" id="WP_028746998.1">
    <property type="nucleotide sequence ID" value="NZ_LNCD01000018.1"/>
</dbReference>
<dbReference type="EMBL" id="LNCD01000018">
    <property type="protein sequence ID" value="KWV58840.1"/>
    <property type="molecule type" value="Genomic_DNA"/>
</dbReference>
<dbReference type="OrthoDB" id="9809421at2"/>
<organism evidence="1 2">
    <name type="scientific">Rhizobium altiplani</name>
    <dbReference type="NCBI Taxonomy" id="1864509"/>
    <lineage>
        <taxon>Bacteria</taxon>
        <taxon>Pseudomonadati</taxon>
        <taxon>Pseudomonadota</taxon>
        <taxon>Alphaproteobacteria</taxon>
        <taxon>Hyphomicrobiales</taxon>
        <taxon>Rhizobiaceae</taxon>
        <taxon>Rhizobium/Agrobacterium group</taxon>
        <taxon>Rhizobium</taxon>
    </lineage>
</organism>
<name>A0A109K172_9HYPH</name>
<evidence type="ECO:0000313" key="2">
    <source>
        <dbReference type="Proteomes" id="UP000068164"/>
    </source>
</evidence>
<evidence type="ECO:0000313" key="1">
    <source>
        <dbReference type="EMBL" id="KWV58840.1"/>
    </source>
</evidence>
<comment type="caution">
    <text evidence="1">The sequence shown here is derived from an EMBL/GenBank/DDBJ whole genome shotgun (WGS) entry which is preliminary data.</text>
</comment>
<dbReference type="Proteomes" id="UP000068164">
    <property type="component" value="Unassembled WGS sequence"/>
</dbReference>
<sequence>MPDIVPGAGGPASSRIHGMRKPHYLAKMLEMAGPVLRTEGEVMKWARRENAYLGGRPLSN</sequence>
<reference evidence="1 2" key="1">
    <citation type="submission" date="2015-11" db="EMBL/GenBank/DDBJ databases">
        <title>Draft Genome Sequence of the Strain BR 10423 (Rhizobium sp.) isolated from nodules of Mimosa pudica.</title>
        <authorList>
            <person name="Barauna A.C."/>
            <person name="Zilli J.E."/>
            <person name="Simoes-Araujo J.L."/>
            <person name="Reis V.M."/>
            <person name="James E.K."/>
            <person name="Reis F.B.Jr."/>
            <person name="Rouws L.F."/>
            <person name="Passos S.R."/>
            <person name="Gois S.R."/>
        </authorList>
    </citation>
    <scope>NUCLEOTIDE SEQUENCE [LARGE SCALE GENOMIC DNA]</scope>
    <source>
        <strain evidence="1 2">BR10423</strain>
    </source>
</reference>
<keyword evidence="2" id="KW-1185">Reference proteome</keyword>